<dbReference type="PANTHER" id="PTHR30383:SF27">
    <property type="entry name" value="SPORE GERMINATION LIPASE LIPC"/>
    <property type="match status" value="1"/>
</dbReference>
<accession>S0NSD3</accession>
<dbReference type="InterPro" id="IPR051532">
    <property type="entry name" value="Ester_Hydrolysis_Enzymes"/>
</dbReference>
<dbReference type="InterPro" id="IPR013830">
    <property type="entry name" value="SGNH_hydro"/>
</dbReference>
<dbReference type="RefSeq" id="WP_016174767.1">
    <property type="nucleotide sequence ID" value="NZ_KE136389.1"/>
</dbReference>
<dbReference type="InterPro" id="IPR036514">
    <property type="entry name" value="SGNH_hydro_sf"/>
</dbReference>
<dbReference type="GO" id="GO:0004622">
    <property type="term" value="F:phosphatidylcholine lysophospholipase activity"/>
    <property type="evidence" value="ECO:0007669"/>
    <property type="project" value="TreeGrafter"/>
</dbReference>
<feature type="domain" description="SGNH hydrolase-type esterase" evidence="1">
    <location>
        <begin position="54"/>
        <end position="272"/>
    </location>
</feature>
<dbReference type="SUPFAM" id="SSF52266">
    <property type="entry name" value="SGNH hydrolase"/>
    <property type="match status" value="1"/>
</dbReference>
<sequence length="294" mass="32856">MKIQKILGPIFAVALLAFLTFLVLQQVFPKAQPRLNGTIQVATEKYKETIRYTALGDSLTEGVGDDTKRGGFVPIVANDLQEEFQLTSVEVENYGVAGERSDQIFKRLKKEEAIQKSMSESDIITLTVGGNDLMKVIQNNIFGLSVKTFNKPLKKYQTQLTELLAELRHLNPDAPIYVVGVYNPFYVNFPEITDMQTIVDNWNEGTKAIVAENENTYFIPINDVIASGLGQPTTAAQTEESSSETGNDLSIVQNNVLYDKDKFHPNNIGYQLIAKAVKDEITQTKNEWLLKEGE</sequence>
<dbReference type="Gene3D" id="3.40.50.1110">
    <property type="entry name" value="SGNH hydrolase"/>
    <property type="match status" value="1"/>
</dbReference>
<dbReference type="OrthoDB" id="252349at2"/>
<dbReference type="STRING" id="41997.RV16_GL001186"/>
<dbReference type="Proteomes" id="UP000014136">
    <property type="component" value="Unassembled WGS sequence"/>
</dbReference>
<dbReference type="PATRIC" id="fig|1139996.3.peg.953"/>
<dbReference type="EMBL" id="AHYT01000003">
    <property type="protein sequence ID" value="EOT29655.1"/>
    <property type="molecule type" value="Genomic_DNA"/>
</dbReference>
<dbReference type="AlphaFoldDB" id="S0NSD3"/>
<evidence type="ECO:0000313" key="2">
    <source>
        <dbReference type="EMBL" id="EOT29655.1"/>
    </source>
</evidence>
<dbReference type="eggNOG" id="COG2755">
    <property type="taxonomic scope" value="Bacteria"/>
</dbReference>
<dbReference type="CDD" id="cd04506">
    <property type="entry name" value="SGNH_hydrolase_YpmR_like"/>
    <property type="match status" value="1"/>
</dbReference>
<gene>
    <name evidence="2" type="ORF">OMQ_00967</name>
</gene>
<dbReference type="Pfam" id="PF13472">
    <property type="entry name" value="Lipase_GDSL_2"/>
    <property type="match status" value="1"/>
</dbReference>
<name>S0NSD3_9ENTE</name>
<dbReference type="HOGENOM" id="CLU_076859_1_0_9"/>
<evidence type="ECO:0000259" key="1">
    <source>
        <dbReference type="Pfam" id="PF13472"/>
    </source>
</evidence>
<organism evidence="2 3">
    <name type="scientific">Enterococcus saccharolyticus subsp. saccharolyticus ATCC 43076</name>
    <dbReference type="NCBI Taxonomy" id="1139996"/>
    <lineage>
        <taxon>Bacteria</taxon>
        <taxon>Bacillati</taxon>
        <taxon>Bacillota</taxon>
        <taxon>Bacilli</taxon>
        <taxon>Lactobacillales</taxon>
        <taxon>Enterococcaceae</taxon>
        <taxon>Enterococcus</taxon>
    </lineage>
</organism>
<comment type="caution">
    <text evidence="2">The sequence shown here is derived from an EMBL/GenBank/DDBJ whole genome shotgun (WGS) entry which is preliminary data.</text>
</comment>
<protein>
    <recommendedName>
        <fullName evidence="1">SGNH hydrolase-type esterase domain-containing protein</fullName>
    </recommendedName>
</protein>
<reference evidence="2 3" key="1">
    <citation type="submission" date="2013-03" db="EMBL/GenBank/DDBJ databases">
        <title>The Genome Sequence of Enterococcus saccharolyticus ATCC_43076 (Illumina only assembly).</title>
        <authorList>
            <consortium name="The Broad Institute Genomics Platform"/>
            <consortium name="The Broad Institute Genome Sequencing Center for Infectious Disease"/>
            <person name="Earl A."/>
            <person name="Russ C."/>
            <person name="Gilmore M."/>
            <person name="Surin D."/>
            <person name="Walker B."/>
            <person name="Young S."/>
            <person name="Zeng Q."/>
            <person name="Gargeya S."/>
            <person name="Fitzgerald M."/>
            <person name="Haas B."/>
            <person name="Abouelleil A."/>
            <person name="Allen A.W."/>
            <person name="Alvarado L."/>
            <person name="Arachchi H.M."/>
            <person name="Berlin A.M."/>
            <person name="Chapman S.B."/>
            <person name="Gainer-Dewar J."/>
            <person name="Goldberg J."/>
            <person name="Griggs A."/>
            <person name="Gujja S."/>
            <person name="Hansen M."/>
            <person name="Howarth C."/>
            <person name="Imamovic A."/>
            <person name="Ireland A."/>
            <person name="Larimer J."/>
            <person name="McCowan C."/>
            <person name="Murphy C."/>
            <person name="Pearson M."/>
            <person name="Poon T.W."/>
            <person name="Priest M."/>
            <person name="Roberts A."/>
            <person name="Saif S."/>
            <person name="Shea T."/>
            <person name="Sisk P."/>
            <person name="Sykes S."/>
            <person name="Wortman J."/>
            <person name="Nusbaum C."/>
            <person name="Birren B."/>
        </authorList>
    </citation>
    <scope>NUCLEOTIDE SEQUENCE [LARGE SCALE GENOMIC DNA]</scope>
    <source>
        <strain evidence="2 3">ATCC 43076</strain>
    </source>
</reference>
<dbReference type="PANTHER" id="PTHR30383">
    <property type="entry name" value="THIOESTERASE 1/PROTEASE 1/LYSOPHOSPHOLIPASE L1"/>
    <property type="match status" value="1"/>
</dbReference>
<evidence type="ECO:0000313" key="3">
    <source>
        <dbReference type="Proteomes" id="UP000014136"/>
    </source>
</evidence>
<proteinExistence type="predicted"/>
<keyword evidence="3" id="KW-1185">Reference proteome</keyword>